<name>A0A382MB16_9ZZZZ</name>
<feature type="domain" description="GMPS ATP-PPase" evidence="7">
    <location>
        <begin position="199"/>
        <end position="341"/>
    </location>
</feature>
<evidence type="ECO:0000256" key="6">
    <source>
        <dbReference type="ARBA" id="ARBA00022962"/>
    </source>
</evidence>
<evidence type="ECO:0000313" key="8">
    <source>
        <dbReference type="EMBL" id="SVC46016.1"/>
    </source>
</evidence>
<dbReference type="InterPro" id="IPR022310">
    <property type="entry name" value="NAD/GMP_synthase"/>
</dbReference>
<keyword evidence="4" id="KW-0658">Purine biosynthesis</keyword>
<organism evidence="8">
    <name type="scientific">marine metagenome</name>
    <dbReference type="NCBI Taxonomy" id="408172"/>
    <lineage>
        <taxon>unclassified sequences</taxon>
        <taxon>metagenomes</taxon>
        <taxon>ecological metagenomes</taxon>
    </lineage>
</organism>
<dbReference type="InterPro" id="IPR017926">
    <property type="entry name" value="GATASE"/>
</dbReference>
<dbReference type="Gene3D" id="3.40.50.880">
    <property type="match status" value="1"/>
</dbReference>
<dbReference type="InterPro" id="IPR004739">
    <property type="entry name" value="GMP_synth_GATase"/>
</dbReference>
<evidence type="ECO:0000259" key="7">
    <source>
        <dbReference type="PROSITE" id="PS51553"/>
    </source>
</evidence>
<dbReference type="SUPFAM" id="SSF52402">
    <property type="entry name" value="Adenine nucleotide alpha hydrolases-like"/>
    <property type="match status" value="1"/>
</dbReference>
<evidence type="ECO:0000256" key="1">
    <source>
        <dbReference type="ARBA" id="ARBA00022598"/>
    </source>
</evidence>
<dbReference type="NCBIfam" id="NF000848">
    <property type="entry name" value="PRK00074.1"/>
    <property type="match status" value="1"/>
</dbReference>
<keyword evidence="3" id="KW-0332">GMP biosynthesis</keyword>
<protein>
    <recommendedName>
        <fullName evidence="7">GMPS ATP-PPase domain-containing protein</fullName>
    </recommendedName>
</protein>
<dbReference type="PRINTS" id="PR00096">
    <property type="entry name" value="GATASE"/>
</dbReference>
<dbReference type="Gene3D" id="3.40.50.620">
    <property type="entry name" value="HUPs"/>
    <property type="match status" value="1"/>
</dbReference>
<sequence>MSYEHDRVLILDFGSQFTQLIARSIREERVYCEIHPPTRSLDWIRAWDPVAVILSGGPSSVYDDDVPGTDPELLKAGFPILGICYGMQLIAHIEGGDVKHGHREYGRAELTIVSGDNLFAGFESGEDTTVWCSHGDHVDEPPLGYQRIASTGTLPTAAFRAKDRSIYGVQFHPEVAHTDRGQKIISNFLFEVAGCQPTWTAGAFIEDTIEKIREQVGDGSAICGLSGGVDSSVAAMLVYRAIGDRLTCIFVDHGLLRKNERDQVEMMFHSHYDMKLVVEDATDLFLEDLAGVVDPEAKRKAIGKRFIEVFDSAAKREGTGAEFLVQGTLYPDVIESVSVGG</sequence>
<dbReference type="PANTHER" id="PTHR11922:SF2">
    <property type="entry name" value="GMP SYNTHASE [GLUTAMINE-HYDROLYZING]"/>
    <property type="match status" value="1"/>
</dbReference>
<dbReference type="PROSITE" id="PS51273">
    <property type="entry name" value="GATASE_TYPE_1"/>
    <property type="match status" value="1"/>
</dbReference>
<keyword evidence="1" id="KW-0436">Ligase</keyword>
<dbReference type="CDD" id="cd01742">
    <property type="entry name" value="GATase1_GMP_Synthase"/>
    <property type="match status" value="1"/>
</dbReference>
<reference evidence="8" key="1">
    <citation type="submission" date="2018-05" db="EMBL/GenBank/DDBJ databases">
        <authorList>
            <person name="Lanie J.A."/>
            <person name="Ng W.-L."/>
            <person name="Kazmierczak K.M."/>
            <person name="Andrzejewski T.M."/>
            <person name="Davidsen T.M."/>
            <person name="Wayne K.J."/>
            <person name="Tettelin H."/>
            <person name="Glass J.I."/>
            <person name="Rusch D."/>
            <person name="Podicherti R."/>
            <person name="Tsui H.-C.T."/>
            <person name="Winkler M.E."/>
        </authorList>
    </citation>
    <scope>NUCLEOTIDE SEQUENCE</scope>
</reference>
<dbReference type="PROSITE" id="PS51553">
    <property type="entry name" value="GMPS_ATP_PPASE"/>
    <property type="match status" value="1"/>
</dbReference>
<dbReference type="FunFam" id="3.40.50.880:FF:000001">
    <property type="entry name" value="GMP synthase [glutamine-hydrolyzing]"/>
    <property type="match status" value="1"/>
</dbReference>
<dbReference type="PANTHER" id="PTHR11922">
    <property type="entry name" value="GMP SYNTHASE-RELATED"/>
    <property type="match status" value="1"/>
</dbReference>
<evidence type="ECO:0000256" key="3">
    <source>
        <dbReference type="ARBA" id="ARBA00022749"/>
    </source>
</evidence>
<keyword evidence="2" id="KW-0547">Nucleotide-binding</keyword>
<keyword evidence="5" id="KW-0067">ATP-binding</keyword>
<keyword evidence="6" id="KW-0315">Glutamine amidotransferase</keyword>
<dbReference type="NCBIfam" id="TIGR00888">
    <property type="entry name" value="guaA_Nterm"/>
    <property type="match status" value="1"/>
</dbReference>
<dbReference type="GO" id="GO:0005524">
    <property type="term" value="F:ATP binding"/>
    <property type="evidence" value="ECO:0007669"/>
    <property type="project" value="UniProtKB-KW"/>
</dbReference>
<proteinExistence type="predicted"/>
<dbReference type="GO" id="GO:0005829">
    <property type="term" value="C:cytosol"/>
    <property type="evidence" value="ECO:0007669"/>
    <property type="project" value="TreeGrafter"/>
</dbReference>
<accession>A0A382MB16</accession>
<gene>
    <name evidence="8" type="ORF">METZ01_LOCUS298870</name>
</gene>
<dbReference type="InterPro" id="IPR014729">
    <property type="entry name" value="Rossmann-like_a/b/a_fold"/>
</dbReference>
<dbReference type="EMBL" id="UINC01092437">
    <property type="protein sequence ID" value="SVC46016.1"/>
    <property type="molecule type" value="Genomic_DNA"/>
</dbReference>
<dbReference type="InterPro" id="IPR025777">
    <property type="entry name" value="GMPS_ATP_PPase_dom"/>
</dbReference>
<dbReference type="GO" id="GO:0003921">
    <property type="term" value="F:GMP synthase activity"/>
    <property type="evidence" value="ECO:0007669"/>
    <property type="project" value="InterPro"/>
</dbReference>
<dbReference type="InterPro" id="IPR029062">
    <property type="entry name" value="Class_I_gatase-like"/>
</dbReference>
<dbReference type="SUPFAM" id="SSF52317">
    <property type="entry name" value="Class I glutamine amidotransferase-like"/>
    <property type="match status" value="1"/>
</dbReference>
<feature type="non-terminal residue" evidence="8">
    <location>
        <position position="341"/>
    </location>
</feature>
<dbReference type="AlphaFoldDB" id="A0A382MB16"/>
<dbReference type="Pfam" id="PF02540">
    <property type="entry name" value="NAD_synthase"/>
    <property type="match status" value="1"/>
</dbReference>
<dbReference type="PRINTS" id="PR00097">
    <property type="entry name" value="ANTSNTHASEII"/>
</dbReference>
<evidence type="ECO:0000256" key="5">
    <source>
        <dbReference type="ARBA" id="ARBA00022840"/>
    </source>
</evidence>
<evidence type="ECO:0000256" key="4">
    <source>
        <dbReference type="ARBA" id="ARBA00022755"/>
    </source>
</evidence>
<dbReference type="Pfam" id="PF00117">
    <property type="entry name" value="GATase"/>
    <property type="match status" value="1"/>
</dbReference>
<evidence type="ECO:0000256" key="2">
    <source>
        <dbReference type="ARBA" id="ARBA00022741"/>
    </source>
</evidence>